<evidence type="ECO:0000256" key="1">
    <source>
        <dbReference type="SAM" id="MobiDB-lite"/>
    </source>
</evidence>
<dbReference type="AlphaFoldDB" id="A0AAD7MKS0"/>
<sequence length="247" mass="27283">MKTCTVVNISKVLPPYSHDVDRKPFADFPTRWIPNTCFLIFGQAPLARDRPELAGPFVNPRGSALVLSGRSHTNFIDFIVVSRWLPMSDGDFKQADKSDFYWETGSPAGGRGGSSLRRLGAVVGLVSLRGIIYPSFWRRRGRNTGEAGAVVVEAMVEGDLGNRGEVVRVEGEGEGVDVDVHKRIRTVTMTQKRQNPNLRRQRKETALRTPLASDASAENDDELENSDNDSDDDDGEEMGIKGLNGHR</sequence>
<feature type="compositionally biased region" description="Polar residues" evidence="1">
    <location>
        <begin position="188"/>
        <end position="198"/>
    </location>
</feature>
<accession>A0AAD7MKS0</accession>
<evidence type="ECO:0000313" key="3">
    <source>
        <dbReference type="Proteomes" id="UP001215280"/>
    </source>
</evidence>
<name>A0AAD7MKS0_9AGAR</name>
<proteinExistence type="predicted"/>
<feature type="region of interest" description="Disordered" evidence="1">
    <location>
        <begin position="188"/>
        <end position="247"/>
    </location>
</feature>
<evidence type="ECO:0000313" key="2">
    <source>
        <dbReference type="EMBL" id="KAJ7722130.1"/>
    </source>
</evidence>
<feature type="compositionally biased region" description="Acidic residues" evidence="1">
    <location>
        <begin position="217"/>
        <end position="237"/>
    </location>
</feature>
<reference evidence="2" key="1">
    <citation type="submission" date="2023-03" db="EMBL/GenBank/DDBJ databases">
        <title>Massive genome expansion in bonnet fungi (Mycena s.s.) driven by repeated elements and novel gene families across ecological guilds.</title>
        <authorList>
            <consortium name="Lawrence Berkeley National Laboratory"/>
            <person name="Harder C.B."/>
            <person name="Miyauchi S."/>
            <person name="Viragh M."/>
            <person name="Kuo A."/>
            <person name="Thoen E."/>
            <person name="Andreopoulos B."/>
            <person name="Lu D."/>
            <person name="Skrede I."/>
            <person name="Drula E."/>
            <person name="Henrissat B."/>
            <person name="Morin E."/>
            <person name="Kohler A."/>
            <person name="Barry K."/>
            <person name="LaButti K."/>
            <person name="Morin E."/>
            <person name="Salamov A."/>
            <person name="Lipzen A."/>
            <person name="Mereny Z."/>
            <person name="Hegedus B."/>
            <person name="Baldrian P."/>
            <person name="Stursova M."/>
            <person name="Weitz H."/>
            <person name="Taylor A."/>
            <person name="Grigoriev I.V."/>
            <person name="Nagy L.G."/>
            <person name="Martin F."/>
            <person name="Kauserud H."/>
        </authorList>
    </citation>
    <scope>NUCLEOTIDE SEQUENCE</scope>
    <source>
        <strain evidence="2">CBHHK188m</strain>
    </source>
</reference>
<organism evidence="2 3">
    <name type="scientific">Mycena maculata</name>
    <dbReference type="NCBI Taxonomy" id="230809"/>
    <lineage>
        <taxon>Eukaryota</taxon>
        <taxon>Fungi</taxon>
        <taxon>Dikarya</taxon>
        <taxon>Basidiomycota</taxon>
        <taxon>Agaricomycotina</taxon>
        <taxon>Agaricomycetes</taxon>
        <taxon>Agaricomycetidae</taxon>
        <taxon>Agaricales</taxon>
        <taxon>Marasmiineae</taxon>
        <taxon>Mycenaceae</taxon>
        <taxon>Mycena</taxon>
    </lineage>
</organism>
<gene>
    <name evidence="2" type="ORF">DFH07DRAFT_946755</name>
</gene>
<comment type="caution">
    <text evidence="2">The sequence shown here is derived from an EMBL/GenBank/DDBJ whole genome shotgun (WGS) entry which is preliminary data.</text>
</comment>
<dbReference type="EMBL" id="JARJLG010000261">
    <property type="protein sequence ID" value="KAJ7722130.1"/>
    <property type="molecule type" value="Genomic_DNA"/>
</dbReference>
<protein>
    <submittedName>
        <fullName evidence="2">Uncharacterized protein</fullName>
    </submittedName>
</protein>
<dbReference type="Proteomes" id="UP001215280">
    <property type="component" value="Unassembled WGS sequence"/>
</dbReference>
<keyword evidence="3" id="KW-1185">Reference proteome</keyword>